<name>A0A3A5ME50_9MICO</name>
<dbReference type="Proteomes" id="UP000272015">
    <property type="component" value="Unassembled WGS sequence"/>
</dbReference>
<keyword evidence="2" id="KW-1185">Reference proteome</keyword>
<gene>
    <name evidence="1" type="ORF">D6T64_19465</name>
</gene>
<dbReference type="OrthoDB" id="5178481at2"/>
<dbReference type="RefSeq" id="WP_119976343.1">
    <property type="nucleotide sequence ID" value="NZ_JBHSQA010000004.1"/>
</dbReference>
<protein>
    <submittedName>
        <fullName evidence="1">Uncharacterized protein</fullName>
    </submittedName>
</protein>
<dbReference type="PROSITE" id="PS51257">
    <property type="entry name" value="PROKAR_LIPOPROTEIN"/>
    <property type="match status" value="1"/>
</dbReference>
<evidence type="ECO:0000313" key="2">
    <source>
        <dbReference type="Proteomes" id="UP000272015"/>
    </source>
</evidence>
<evidence type="ECO:0000313" key="1">
    <source>
        <dbReference type="EMBL" id="RJT85122.1"/>
    </source>
</evidence>
<dbReference type="EMBL" id="QZVS01000096">
    <property type="protein sequence ID" value="RJT85122.1"/>
    <property type="molecule type" value="Genomic_DNA"/>
</dbReference>
<proteinExistence type="predicted"/>
<accession>A0A3A5ME50</accession>
<organism evidence="1 2">
    <name type="scientific">Cryobacterium melibiosiphilum</name>
    <dbReference type="NCBI Taxonomy" id="995039"/>
    <lineage>
        <taxon>Bacteria</taxon>
        <taxon>Bacillati</taxon>
        <taxon>Actinomycetota</taxon>
        <taxon>Actinomycetes</taxon>
        <taxon>Micrococcales</taxon>
        <taxon>Microbacteriaceae</taxon>
        <taxon>Cryobacterium</taxon>
    </lineage>
</organism>
<reference evidence="1 2" key="1">
    <citation type="submission" date="2018-09" db="EMBL/GenBank/DDBJ databases">
        <title>Novel species of Cryobacterium.</title>
        <authorList>
            <person name="Liu Q."/>
            <person name="Xin Y.-H."/>
        </authorList>
    </citation>
    <scope>NUCLEOTIDE SEQUENCE [LARGE SCALE GENOMIC DNA]</scope>
    <source>
        <strain evidence="1 2">Hh39</strain>
    </source>
</reference>
<comment type="caution">
    <text evidence="1">The sequence shown here is derived from an EMBL/GenBank/DDBJ whole genome shotgun (WGS) entry which is preliminary data.</text>
</comment>
<sequence length="210" mass="22111">MRETSGENRRRSQVSAGIAALAGLALLLTACANGSTAGNAPPADETTELIGQGTVIQVGDAEPELCLGPIAQSYPPQCSGPTVIGWEWTSVDQSQTVSNVTWGTYAVFGTWDGTSLTTTRDPIPLSLYDAMPIEDPRSDGSQPGSTDEAELTRIQAELALPESTPALGSYIAHGYLFVDVLFDNGTVQSLLDEQYGANVVVLQPQLRPAS</sequence>
<dbReference type="AlphaFoldDB" id="A0A3A5ME50"/>